<organism evidence="1">
    <name type="scientific">marine sediment metagenome</name>
    <dbReference type="NCBI Taxonomy" id="412755"/>
    <lineage>
        <taxon>unclassified sequences</taxon>
        <taxon>metagenomes</taxon>
        <taxon>ecological metagenomes</taxon>
    </lineage>
</organism>
<dbReference type="EMBL" id="LAZR01026555">
    <property type="protein sequence ID" value="KKL68363.1"/>
    <property type="molecule type" value="Genomic_DNA"/>
</dbReference>
<evidence type="ECO:0000313" key="1">
    <source>
        <dbReference type="EMBL" id="KKL68363.1"/>
    </source>
</evidence>
<dbReference type="AlphaFoldDB" id="A0A0F9E2V9"/>
<reference evidence="1" key="1">
    <citation type="journal article" date="2015" name="Nature">
        <title>Complex archaea that bridge the gap between prokaryotes and eukaryotes.</title>
        <authorList>
            <person name="Spang A."/>
            <person name="Saw J.H."/>
            <person name="Jorgensen S.L."/>
            <person name="Zaremba-Niedzwiedzka K."/>
            <person name="Martijn J."/>
            <person name="Lind A.E."/>
            <person name="van Eijk R."/>
            <person name="Schleper C."/>
            <person name="Guy L."/>
            <person name="Ettema T.J."/>
        </authorList>
    </citation>
    <scope>NUCLEOTIDE SEQUENCE</scope>
</reference>
<protein>
    <submittedName>
        <fullName evidence="1">Uncharacterized protein</fullName>
    </submittedName>
</protein>
<sequence length="69" mass="8080">MPKISFPFTATEEENPKNLREILNQSLNCCLKLDATFNFIRDYNTRKQDILEIQALIDNIQVKLLALRI</sequence>
<accession>A0A0F9E2V9</accession>
<proteinExistence type="predicted"/>
<gene>
    <name evidence="1" type="ORF">LCGC14_2125740</name>
</gene>
<name>A0A0F9E2V9_9ZZZZ</name>
<comment type="caution">
    <text evidence="1">The sequence shown here is derived from an EMBL/GenBank/DDBJ whole genome shotgun (WGS) entry which is preliminary data.</text>
</comment>